<dbReference type="PANTHER" id="PTHR19375">
    <property type="entry name" value="HEAT SHOCK PROTEIN 70KDA"/>
    <property type="match status" value="1"/>
</dbReference>
<dbReference type="Pfam" id="PF00012">
    <property type="entry name" value="HSP70"/>
    <property type="match status" value="1"/>
</dbReference>
<dbReference type="InterPro" id="IPR043129">
    <property type="entry name" value="ATPase_NBD"/>
</dbReference>
<dbReference type="Gene3D" id="3.90.640.10">
    <property type="entry name" value="Actin, Chain A, domain 4"/>
    <property type="match status" value="1"/>
</dbReference>
<dbReference type="InterPro" id="IPR029047">
    <property type="entry name" value="HSP70_peptide-bd_sf"/>
</dbReference>
<evidence type="ECO:0000256" key="2">
    <source>
        <dbReference type="ARBA" id="ARBA00022553"/>
    </source>
</evidence>
<dbReference type="InterPro" id="IPR018181">
    <property type="entry name" value="Heat_shock_70_CS"/>
</dbReference>
<evidence type="ECO:0000256" key="5">
    <source>
        <dbReference type="ARBA" id="ARBA00023016"/>
    </source>
</evidence>
<name>A0A4Q7IZK3_9PSEU</name>
<keyword evidence="5" id="KW-0346">Stress response</keyword>
<keyword evidence="2" id="KW-0597">Phosphoprotein</keyword>
<feature type="region of interest" description="Disordered" evidence="7">
    <location>
        <begin position="813"/>
        <end position="834"/>
    </location>
</feature>
<accession>A0A4Q7IZK3</accession>
<proteinExistence type="inferred from homology"/>
<evidence type="ECO:0000313" key="9">
    <source>
        <dbReference type="Proteomes" id="UP000292003"/>
    </source>
</evidence>
<dbReference type="EMBL" id="SFCC01000016">
    <property type="protein sequence ID" value="RZQ60490.1"/>
    <property type="molecule type" value="Genomic_DNA"/>
</dbReference>
<keyword evidence="6" id="KW-0143">Chaperone</keyword>
<dbReference type="AlphaFoldDB" id="A0A4Q7IZK3"/>
<dbReference type="PROSITE" id="PS00297">
    <property type="entry name" value="HSP70_1"/>
    <property type="match status" value="1"/>
</dbReference>
<dbReference type="OrthoDB" id="9766019at2"/>
<comment type="similarity">
    <text evidence="1">Belongs to the heat shock protein 70 family.</text>
</comment>
<protein>
    <submittedName>
        <fullName evidence="8">Hsp70 family protein</fullName>
    </submittedName>
</protein>
<dbReference type="Gene3D" id="2.60.34.10">
    <property type="entry name" value="Substrate Binding Domain Of DNAk, Chain A, domain 1"/>
    <property type="match status" value="1"/>
</dbReference>
<dbReference type="GO" id="GO:0140662">
    <property type="term" value="F:ATP-dependent protein folding chaperone"/>
    <property type="evidence" value="ECO:0007669"/>
    <property type="project" value="InterPro"/>
</dbReference>
<gene>
    <name evidence="8" type="ORF">EWH70_27800</name>
</gene>
<dbReference type="CDD" id="cd24029">
    <property type="entry name" value="ASKHA_NBD_HSP70_DnaK_HscA_HscC"/>
    <property type="match status" value="1"/>
</dbReference>
<keyword evidence="4" id="KW-0067">ATP-binding</keyword>
<dbReference type="PRINTS" id="PR00301">
    <property type="entry name" value="HEATSHOCK70"/>
</dbReference>
<dbReference type="RefSeq" id="WP_130478496.1">
    <property type="nucleotide sequence ID" value="NZ_SFCC01000016.1"/>
</dbReference>
<keyword evidence="9" id="KW-1185">Reference proteome</keyword>
<reference evidence="8 9" key="1">
    <citation type="submission" date="2019-02" db="EMBL/GenBank/DDBJ databases">
        <title>Draft genome sequence of Amycolatopsis sp. 8-3EHSu isolated from roots of Suaeda maritima.</title>
        <authorList>
            <person name="Duangmal K."/>
            <person name="Chantavorakit T."/>
        </authorList>
    </citation>
    <scope>NUCLEOTIDE SEQUENCE [LARGE SCALE GENOMIC DNA]</scope>
    <source>
        <strain evidence="8 9">8-3EHSu</strain>
    </source>
</reference>
<evidence type="ECO:0000256" key="1">
    <source>
        <dbReference type="ARBA" id="ARBA00007381"/>
    </source>
</evidence>
<dbReference type="Proteomes" id="UP000292003">
    <property type="component" value="Unassembled WGS sequence"/>
</dbReference>
<dbReference type="SUPFAM" id="SSF100920">
    <property type="entry name" value="Heat shock protein 70kD (HSP70), peptide-binding domain"/>
    <property type="match status" value="1"/>
</dbReference>
<evidence type="ECO:0000256" key="7">
    <source>
        <dbReference type="SAM" id="MobiDB-lite"/>
    </source>
</evidence>
<evidence type="ECO:0000256" key="4">
    <source>
        <dbReference type="ARBA" id="ARBA00022840"/>
    </source>
</evidence>
<dbReference type="InterPro" id="IPR013126">
    <property type="entry name" value="Hsp_70_fam"/>
</dbReference>
<evidence type="ECO:0000256" key="3">
    <source>
        <dbReference type="ARBA" id="ARBA00022741"/>
    </source>
</evidence>
<comment type="caution">
    <text evidence="8">The sequence shown here is derived from an EMBL/GenBank/DDBJ whole genome shotgun (WGS) entry which is preliminary data.</text>
</comment>
<evidence type="ECO:0000256" key="6">
    <source>
        <dbReference type="ARBA" id="ARBA00023186"/>
    </source>
</evidence>
<dbReference type="SUPFAM" id="SSF53067">
    <property type="entry name" value="Actin-like ATPase domain"/>
    <property type="match status" value="2"/>
</dbReference>
<keyword evidence="3" id="KW-0547">Nucleotide-binding</keyword>
<dbReference type="Gene3D" id="3.30.420.40">
    <property type="match status" value="2"/>
</dbReference>
<evidence type="ECO:0000313" key="8">
    <source>
        <dbReference type="EMBL" id="RZQ60490.1"/>
    </source>
</evidence>
<organism evidence="8 9">
    <name type="scientific">Amycolatopsis suaedae</name>
    <dbReference type="NCBI Taxonomy" id="2510978"/>
    <lineage>
        <taxon>Bacteria</taxon>
        <taxon>Bacillati</taxon>
        <taxon>Actinomycetota</taxon>
        <taxon>Actinomycetes</taxon>
        <taxon>Pseudonocardiales</taxon>
        <taxon>Pseudonocardiaceae</taxon>
        <taxon>Amycolatopsis</taxon>
    </lineage>
</organism>
<dbReference type="GO" id="GO:0005524">
    <property type="term" value="F:ATP binding"/>
    <property type="evidence" value="ECO:0007669"/>
    <property type="project" value="UniProtKB-KW"/>
</dbReference>
<sequence length="834" mass="90716">MTRETIDFGIDLGTTNSAIAVAKGADGVVIRNNLQREFTPSAVYVSKQGKVYVGDRARERVESDPANTSAEFKLQMGVRGEHKRFDAAGRSMTPEELSAEVLKSLRGDVQRSMGEEISSAVITVPAAFELDQCDATRRAAELAGLGFAPLLQEPTAAAWAYSAQNAPDRAFWLVYDFGGGTFDAAVIEVRDGDFTVVNHAGDNFLGGKLIDWGLLDGTLIPAVQREFGLADLRRDNPRWAGNIAKLKLAAENAKIQLSTTDAVDVDVVLDDGTGDMVDFTWELTRADLERVSRPLYERSIALCRRALSQKNLGPGDFEKVLLVGGTTLAPALREMLADPTEGLGIPIDHSLDPVTVIARGAAIFAGTQRRPQPQRVATESRFVLEFEHEPVGQDTEPLVGGRVRATGERDWSGFTIAFRNDAAQPAWHSGQVPLSAEGTFVTRLRAESNASNTYQVELRDQHGTLLETDPASIGYRHSIGPLGAAPVLSHSVGVGLTGNEVEWLLRKGTELPASKRVVLHTTVDVRRNSRTGLIRVPLLEGEWTRADRNTPIGRLDIHPHEVKRDVPAGSEIEVHIDIDRSFTPRAEAYVPLLDEEFEIEIELGRSAAVDGAALLTEVSELRSRYTELRSQARGTSAAQAETLLDEFDSSNRMDRIVSSAQRADVDREAAEECQSQLREAQSLLDEVEGALEMPALEGEARALLDSVSEMARDWGTSADQREVASCRSAIEQAISAGDRTVLRQQITVVRRIGVRILHETGRLDAVIFGQREQELSSSPDPAVQQALAEGRQALNTGDSGRLQAVNRKLDALMPSGGGEQMIDMTSTVRAGGHH</sequence>